<organism evidence="2 3">
    <name type="scientific">Xenopus tropicalis</name>
    <name type="common">Western clawed frog</name>
    <name type="synonym">Silurana tropicalis</name>
    <dbReference type="NCBI Taxonomy" id="8364"/>
    <lineage>
        <taxon>Eukaryota</taxon>
        <taxon>Metazoa</taxon>
        <taxon>Chordata</taxon>
        <taxon>Craniata</taxon>
        <taxon>Vertebrata</taxon>
        <taxon>Euteleostomi</taxon>
        <taxon>Amphibia</taxon>
        <taxon>Batrachia</taxon>
        <taxon>Anura</taxon>
        <taxon>Pipoidea</taxon>
        <taxon>Pipidae</taxon>
        <taxon>Xenopodinae</taxon>
        <taxon>Xenopus</taxon>
        <taxon>Silurana</taxon>
    </lineage>
</organism>
<evidence type="ECO:0000313" key="3">
    <source>
        <dbReference type="RefSeq" id="XP_012824557.2"/>
    </source>
</evidence>
<dbReference type="PRINTS" id="PR00929">
    <property type="entry name" value="ATHOOK"/>
</dbReference>
<name>A0A8J0SWE7_XENTR</name>
<proteinExistence type="predicted"/>
<protein>
    <submittedName>
        <fullName evidence="3">Uncharacterized protein LOC100486535 isoform X2</fullName>
    </submittedName>
</protein>
<dbReference type="InterPro" id="IPR017956">
    <property type="entry name" value="AT_hook_DNA-bd_motif"/>
</dbReference>
<feature type="region of interest" description="Disordered" evidence="1">
    <location>
        <begin position="179"/>
        <end position="223"/>
    </location>
</feature>
<dbReference type="AGR" id="Xenbase:XB-GENE-29078391"/>
<feature type="region of interest" description="Disordered" evidence="1">
    <location>
        <begin position="406"/>
        <end position="428"/>
    </location>
</feature>
<sequence>MSLGNVEMSHIKVKMDNGYLGKSVEIPKKRGRGRPLGSTKKTKVVSANGILRHRRGIKRLAEVAAHIKLIKNKSSKSRGQGFTEGKDNSASSSIYVGRSQVKAVSSQMPSVPKRARGRPRKTKLPLITKKVTNIEVEPGIENKDNSALSTILSECSLPKRGRLQNTELMNKKVKLVNGVEPGTEKKGRGRPRKIKQTRKPKPIQATVQESQDIRPASISPQDNCSVEVEKVKASSTQNSQYASCESHNSSWPSKIINTSDDTAVTHWVVEEPPESSPSQPLYPTEERLMEQNEFRDNIIQGLADLKYQLTRELAAARTEMREGAEMVRAAIAGVSAEIHTLGLILQPLVTMISSRNEICASPALSSYRPQRDTPSENSLEFPKQEIQTSCTMINCHNEPSCHLQMNMPTSTSLQPQQDTHRDLSTGQF</sequence>
<feature type="compositionally biased region" description="Basic and acidic residues" evidence="1">
    <location>
        <begin position="418"/>
        <end position="428"/>
    </location>
</feature>
<dbReference type="AlphaFoldDB" id="A0A8J0SWE7"/>
<feature type="compositionally biased region" description="Basic residues" evidence="1">
    <location>
        <begin position="187"/>
        <end position="201"/>
    </location>
</feature>
<accession>A0A8J0SWE7</accession>
<evidence type="ECO:0000313" key="2">
    <source>
        <dbReference type="Proteomes" id="UP000008143"/>
    </source>
</evidence>
<keyword evidence="2" id="KW-1185">Reference proteome</keyword>
<gene>
    <name evidence="3 4" type="primary">LOC100486535</name>
</gene>
<dbReference type="Xenbase" id="XB-GENE-29078391">
    <property type="gene designation" value="LOC100486535"/>
</dbReference>
<evidence type="ECO:0000256" key="1">
    <source>
        <dbReference type="SAM" id="MobiDB-lite"/>
    </source>
</evidence>
<dbReference type="RefSeq" id="XP_012824557.2">
    <property type="nucleotide sequence ID" value="XM_012969103.3"/>
</dbReference>
<evidence type="ECO:0000313" key="4">
    <source>
        <dbReference type="Xenbase" id="XB-GENE-29078391"/>
    </source>
</evidence>
<feature type="region of interest" description="Disordered" evidence="1">
    <location>
        <begin position="235"/>
        <end position="256"/>
    </location>
</feature>
<dbReference type="SMART" id="SM00384">
    <property type="entry name" value="AT_hook"/>
    <property type="match status" value="3"/>
</dbReference>
<feature type="region of interest" description="Disordered" evidence="1">
    <location>
        <begin position="73"/>
        <end position="120"/>
    </location>
</feature>
<reference evidence="3" key="1">
    <citation type="submission" date="2025-08" db="UniProtKB">
        <authorList>
            <consortium name="RefSeq"/>
        </authorList>
    </citation>
    <scope>IDENTIFICATION</scope>
    <source>
        <strain evidence="3">Nigerian</strain>
        <tissue evidence="3">Liver and blood</tissue>
    </source>
</reference>
<dbReference type="GeneID" id="100486535"/>
<dbReference type="Proteomes" id="UP000008143">
    <property type="component" value="Chromosome 8"/>
</dbReference>
<dbReference type="GO" id="GO:0003677">
    <property type="term" value="F:DNA binding"/>
    <property type="evidence" value="ECO:0007669"/>
    <property type="project" value="InterPro"/>
</dbReference>
<feature type="compositionally biased region" description="Polar residues" evidence="1">
    <location>
        <begin position="406"/>
        <end position="417"/>
    </location>
</feature>